<sequence>MLGILWKRIGLTMTTIHTTRVKICVRLFAFAIAVERRF</sequence>
<name>V6SPE3_9FLAO</name>
<dbReference type="EMBL" id="AVGG01000007">
    <property type="protein sequence ID" value="ESU28496.1"/>
    <property type="molecule type" value="Genomic_DNA"/>
</dbReference>
<reference evidence="1 2" key="1">
    <citation type="submission" date="2013-08" db="EMBL/GenBank/DDBJ databases">
        <title>Flavobacterium limnosediminis JC2902 genome sequencing.</title>
        <authorList>
            <person name="Lee K."/>
            <person name="Yi H."/>
            <person name="Park S."/>
            <person name="Chun J."/>
        </authorList>
    </citation>
    <scope>NUCLEOTIDE SEQUENCE [LARGE SCALE GENOMIC DNA]</scope>
    <source>
        <strain evidence="1 2">JC2902</strain>
    </source>
</reference>
<evidence type="ECO:0000313" key="2">
    <source>
        <dbReference type="Proteomes" id="UP000018004"/>
    </source>
</evidence>
<dbReference type="AlphaFoldDB" id="V6SPE3"/>
<proteinExistence type="predicted"/>
<comment type="caution">
    <text evidence="1">The sequence shown here is derived from an EMBL/GenBank/DDBJ whole genome shotgun (WGS) entry which is preliminary data.</text>
</comment>
<gene>
    <name evidence="1" type="ORF">FLJC2902T_18640</name>
</gene>
<dbReference type="STRING" id="1341181.FLJC2902T_18640"/>
<organism evidence="1 2">
    <name type="scientific">Flavobacterium limnosediminis JC2902</name>
    <dbReference type="NCBI Taxonomy" id="1341181"/>
    <lineage>
        <taxon>Bacteria</taxon>
        <taxon>Pseudomonadati</taxon>
        <taxon>Bacteroidota</taxon>
        <taxon>Flavobacteriia</taxon>
        <taxon>Flavobacteriales</taxon>
        <taxon>Flavobacteriaceae</taxon>
        <taxon>Flavobacterium</taxon>
    </lineage>
</organism>
<dbReference type="Proteomes" id="UP000018004">
    <property type="component" value="Unassembled WGS sequence"/>
</dbReference>
<evidence type="ECO:0000313" key="1">
    <source>
        <dbReference type="EMBL" id="ESU28496.1"/>
    </source>
</evidence>
<protein>
    <submittedName>
        <fullName evidence="1">Uncharacterized protein</fullName>
    </submittedName>
</protein>
<accession>V6SPE3</accession>
<keyword evidence="2" id="KW-1185">Reference proteome</keyword>